<dbReference type="Proteomes" id="UP000256977">
    <property type="component" value="Unassembled WGS sequence"/>
</dbReference>
<keyword evidence="2" id="KW-1185">Reference proteome</keyword>
<dbReference type="EMBL" id="QRDZ01000003">
    <property type="protein sequence ID" value="RED86551.1"/>
    <property type="molecule type" value="Genomic_DNA"/>
</dbReference>
<reference evidence="1 2" key="1">
    <citation type="submission" date="2018-07" db="EMBL/GenBank/DDBJ databases">
        <title>Genomic Encyclopedia of Type Strains, Phase III (KMG-III): the genomes of soil and plant-associated and newly described type strains.</title>
        <authorList>
            <person name="Whitman W."/>
        </authorList>
    </citation>
    <scope>NUCLEOTIDE SEQUENCE [LARGE SCALE GENOMIC DNA]</scope>
    <source>
        <strain evidence="1 2">CECT 7287</strain>
    </source>
</reference>
<proteinExistence type="predicted"/>
<sequence>MKNKIIELVNQLPDSDLEKLYWSVEFLHQNYLYRKSLQDKGIILTERFGLETQQIVEQWDAAFAGEISDKTKEEIYFSEFKWHMFSYKKKDCLTAEAAREAFDGAAKDEVYVFYQNSPQVWVYTNAAGLRSTDFDSQQDVYVFDKALKWTYIHTHESYCGPYFCETVVE</sequence>
<accession>A0A3D9KJ42</accession>
<evidence type="ECO:0000313" key="1">
    <source>
        <dbReference type="EMBL" id="RED86551.1"/>
    </source>
</evidence>
<dbReference type="OrthoDB" id="1711074at2"/>
<dbReference type="AlphaFoldDB" id="A0A3D9KJ42"/>
<organism evidence="1 2">
    <name type="scientific">Cohnella phaseoli</name>
    <dbReference type="NCBI Taxonomy" id="456490"/>
    <lineage>
        <taxon>Bacteria</taxon>
        <taxon>Bacillati</taxon>
        <taxon>Bacillota</taxon>
        <taxon>Bacilli</taxon>
        <taxon>Bacillales</taxon>
        <taxon>Paenibacillaceae</taxon>
        <taxon>Cohnella</taxon>
    </lineage>
</organism>
<comment type="caution">
    <text evidence="1">The sequence shown here is derived from an EMBL/GenBank/DDBJ whole genome shotgun (WGS) entry which is preliminary data.</text>
</comment>
<protein>
    <submittedName>
        <fullName evidence="1">Uncharacterized protein DUF4275</fullName>
    </submittedName>
</protein>
<evidence type="ECO:0000313" key="2">
    <source>
        <dbReference type="Proteomes" id="UP000256977"/>
    </source>
</evidence>
<name>A0A3D9KJ42_9BACL</name>
<dbReference type="Pfam" id="PF14101">
    <property type="entry name" value="DUF4275"/>
    <property type="match status" value="1"/>
</dbReference>
<dbReference type="InterPro" id="IPR025454">
    <property type="entry name" value="DUF4275"/>
</dbReference>
<gene>
    <name evidence="1" type="ORF">DFP98_103406</name>
</gene>
<dbReference type="RefSeq" id="WP_116059662.1">
    <property type="nucleotide sequence ID" value="NZ_QRDZ01000003.1"/>
</dbReference>